<evidence type="ECO:0000313" key="7">
    <source>
        <dbReference type="EMBL" id="SEA33757.1"/>
    </source>
</evidence>
<dbReference type="InterPro" id="IPR002491">
    <property type="entry name" value="ABC_transptr_periplasmic_BD"/>
</dbReference>
<evidence type="ECO:0000313" key="8">
    <source>
        <dbReference type="Proteomes" id="UP000199288"/>
    </source>
</evidence>
<dbReference type="SUPFAM" id="SSF53807">
    <property type="entry name" value="Helical backbone' metal receptor"/>
    <property type="match status" value="1"/>
</dbReference>
<protein>
    <submittedName>
        <fullName evidence="7">Iron complex transport system substrate-binding protein</fullName>
    </submittedName>
</protein>
<dbReference type="GO" id="GO:0030288">
    <property type="term" value="C:outer membrane-bounded periplasmic space"/>
    <property type="evidence" value="ECO:0007669"/>
    <property type="project" value="TreeGrafter"/>
</dbReference>
<dbReference type="Gene3D" id="3.40.50.1980">
    <property type="entry name" value="Nitrogenase molybdenum iron protein domain"/>
    <property type="match status" value="2"/>
</dbReference>
<sequence>MSRPLRALLLFALLPLAACSPSNPSAESPSATEVTAADLTGRELTLKAPAAKVVCLDGTCIDALAELGLEPVASVQMAQVTSPLFFGPDAATTPLGGTFFEPDVEGIIAAQPDLVIGSATVHSALSDALGDIPLYLNSISERTDAPANLRAIAALTGRSEQATAAIARYEKTLAAYTPKQRPTTVLSMYGGATSDIGIDALDSAIGSLLAEYTAYPWPAASEGESGFLEIGLETILATDPAHIWVLDFGFDPKAKPLLEQLDADPLWRQLAAVKSGSVHLADSAWWGTTGGTRGQQAILDTVLPAVYPDEFPRPLSGLPTTP</sequence>
<name>A0A1H4ACT4_9ACTO</name>
<keyword evidence="8" id="KW-1185">Reference proteome</keyword>
<dbReference type="AlphaFoldDB" id="A0A1H4ACT4"/>
<dbReference type="PROSITE" id="PS50983">
    <property type="entry name" value="FE_B12_PBP"/>
    <property type="match status" value="1"/>
</dbReference>
<evidence type="ECO:0000256" key="2">
    <source>
        <dbReference type="ARBA" id="ARBA00008814"/>
    </source>
</evidence>
<comment type="similarity">
    <text evidence="2">Belongs to the bacterial solute-binding protein 8 family.</text>
</comment>
<dbReference type="PANTHER" id="PTHR30532">
    <property type="entry name" value="IRON III DICITRATE-BINDING PERIPLASMIC PROTEIN"/>
    <property type="match status" value="1"/>
</dbReference>
<dbReference type="EMBL" id="FNQV01000007">
    <property type="protein sequence ID" value="SEA33757.1"/>
    <property type="molecule type" value="Genomic_DNA"/>
</dbReference>
<evidence type="ECO:0000256" key="4">
    <source>
        <dbReference type="ARBA" id="ARBA00022729"/>
    </source>
</evidence>
<comment type="subcellular location">
    <subcellularLocation>
        <location evidence="1">Cell envelope</location>
    </subcellularLocation>
</comment>
<feature type="signal peptide" evidence="5">
    <location>
        <begin position="1"/>
        <end position="17"/>
    </location>
</feature>
<feature type="chain" id="PRO_5039047115" evidence="5">
    <location>
        <begin position="18"/>
        <end position="322"/>
    </location>
</feature>
<accession>A0A1H4ACT4</accession>
<dbReference type="Proteomes" id="UP000199288">
    <property type="component" value="Unassembled WGS sequence"/>
</dbReference>
<evidence type="ECO:0000256" key="3">
    <source>
        <dbReference type="ARBA" id="ARBA00022448"/>
    </source>
</evidence>
<feature type="domain" description="Fe/B12 periplasmic-binding" evidence="6">
    <location>
        <begin position="52"/>
        <end position="310"/>
    </location>
</feature>
<dbReference type="PANTHER" id="PTHR30532:SF1">
    <property type="entry name" value="IRON(3+)-HYDROXAMATE-BINDING PROTEIN FHUD"/>
    <property type="match status" value="1"/>
</dbReference>
<dbReference type="Pfam" id="PF01497">
    <property type="entry name" value="Peripla_BP_2"/>
    <property type="match status" value="1"/>
</dbReference>
<dbReference type="RefSeq" id="WP_176780727.1">
    <property type="nucleotide sequence ID" value="NZ_FNQV01000007.1"/>
</dbReference>
<evidence type="ECO:0000259" key="6">
    <source>
        <dbReference type="PROSITE" id="PS50983"/>
    </source>
</evidence>
<keyword evidence="3" id="KW-0813">Transport</keyword>
<gene>
    <name evidence="7" type="ORF">SAMN02910418_01406</name>
</gene>
<keyword evidence="4 5" id="KW-0732">Signal</keyword>
<reference evidence="8" key="1">
    <citation type="submission" date="2016-10" db="EMBL/GenBank/DDBJ databases">
        <authorList>
            <person name="Varghese N."/>
            <person name="Submissions S."/>
        </authorList>
    </citation>
    <scope>NUCLEOTIDE SEQUENCE [LARGE SCALE GENOMIC DNA]</scope>
    <source>
        <strain evidence="8">KPR-1</strain>
    </source>
</reference>
<evidence type="ECO:0000256" key="1">
    <source>
        <dbReference type="ARBA" id="ARBA00004196"/>
    </source>
</evidence>
<dbReference type="GO" id="GO:1901678">
    <property type="term" value="P:iron coordination entity transport"/>
    <property type="evidence" value="ECO:0007669"/>
    <property type="project" value="UniProtKB-ARBA"/>
</dbReference>
<evidence type="ECO:0000256" key="5">
    <source>
        <dbReference type="SAM" id="SignalP"/>
    </source>
</evidence>
<organism evidence="7 8">
    <name type="scientific">Bowdeniella nasicola</name>
    <dbReference type="NCBI Taxonomy" id="208480"/>
    <lineage>
        <taxon>Bacteria</taxon>
        <taxon>Bacillati</taxon>
        <taxon>Actinomycetota</taxon>
        <taxon>Actinomycetes</taxon>
        <taxon>Actinomycetales</taxon>
        <taxon>Actinomycetaceae</taxon>
        <taxon>Bowdeniella</taxon>
    </lineage>
</organism>
<proteinExistence type="inferred from homology"/>
<dbReference type="InterPro" id="IPR051313">
    <property type="entry name" value="Bact_iron-sidero_bind"/>
</dbReference>